<comment type="caution">
    <text evidence="1">The sequence shown here is derived from an EMBL/GenBank/DDBJ whole genome shotgun (WGS) entry which is preliminary data.</text>
</comment>
<gene>
    <name evidence="1" type="ORF">BOO71_0011917</name>
</gene>
<keyword evidence="2" id="KW-1185">Reference proteome</keyword>
<evidence type="ECO:0000313" key="2">
    <source>
        <dbReference type="Proteomes" id="UP000186607"/>
    </source>
</evidence>
<organism evidence="1 2">
    <name type="scientific">Deinococcus marmoris</name>
    <dbReference type="NCBI Taxonomy" id="249408"/>
    <lineage>
        <taxon>Bacteria</taxon>
        <taxon>Thermotogati</taxon>
        <taxon>Deinococcota</taxon>
        <taxon>Deinococci</taxon>
        <taxon>Deinococcales</taxon>
        <taxon>Deinococcaceae</taxon>
        <taxon>Deinococcus</taxon>
    </lineage>
</organism>
<dbReference type="Proteomes" id="UP000186607">
    <property type="component" value="Unassembled WGS sequence"/>
</dbReference>
<sequence>MIGQAPLKNVEKTPRCRSAFFEAGMSGVRPGYFCLLQ</sequence>
<name>A0A1U7NU31_9DEIO</name>
<dbReference type="AlphaFoldDB" id="A0A1U7NU31"/>
<accession>A0A1U7NU31</accession>
<proteinExistence type="predicted"/>
<reference evidence="1 2" key="1">
    <citation type="submission" date="2017-01" db="EMBL/GenBank/DDBJ databases">
        <title>Genome Analysis of Deinococcus marmoris KOPRI26562.</title>
        <authorList>
            <person name="Kim J.H."/>
            <person name="Oh H.-M."/>
        </authorList>
    </citation>
    <scope>NUCLEOTIDE SEQUENCE [LARGE SCALE GENOMIC DNA]</scope>
    <source>
        <strain evidence="1 2">KOPRI26562</strain>
    </source>
</reference>
<protein>
    <submittedName>
        <fullName evidence="1">Uncharacterized protein</fullName>
    </submittedName>
</protein>
<dbReference type="EMBL" id="MSTI01000142">
    <property type="protein sequence ID" value="OLV16429.1"/>
    <property type="molecule type" value="Genomic_DNA"/>
</dbReference>
<evidence type="ECO:0000313" key="1">
    <source>
        <dbReference type="EMBL" id="OLV16429.1"/>
    </source>
</evidence>